<dbReference type="GO" id="GO:0010150">
    <property type="term" value="P:leaf senescence"/>
    <property type="evidence" value="ECO:0007669"/>
    <property type="project" value="UniProtKB-ARBA"/>
</dbReference>
<dbReference type="EMBL" id="OU503044">
    <property type="protein sequence ID" value="CAI9767742.1"/>
    <property type="molecule type" value="Genomic_DNA"/>
</dbReference>
<dbReference type="AlphaFoldDB" id="A0AAD2DUE7"/>
<reference evidence="3" key="1">
    <citation type="submission" date="2023-05" db="EMBL/GenBank/DDBJ databases">
        <authorList>
            <person name="Huff M."/>
        </authorList>
    </citation>
    <scope>NUCLEOTIDE SEQUENCE</scope>
</reference>
<feature type="compositionally biased region" description="Polar residues" evidence="2">
    <location>
        <begin position="91"/>
        <end position="100"/>
    </location>
</feature>
<dbReference type="PANTHER" id="PTHR33083">
    <property type="entry name" value="EXPRESSED PROTEIN"/>
    <property type="match status" value="1"/>
</dbReference>
<gene>
    <name evidence="3" type="ORF">FPE_LOCUS15172</name>
</gene>
<evidence type="ECO:0000313" key="3">
    <source>
        <dbReference type="EMBL" id="CAI9767742.1"/>
    </source>
</evidence>
<name>A0AAD2DUE7_9LAMI</name>
<comment type="similarity">
    <text evidence="1">Belongs to the senescence regulator S40 family.</text>
</comment>
<dbReference type="PANTHER" id="PTHR33083:SF123">
    <property type="entry name" value="EXPRESSED PROTEIN"/>
    <property type="match status" value="1"/>
</dbReference>
<feature type="region of interest" description="Disordered" evidence="2">
    <location>
        <begin position="69"/>
        <end position="103"/>
    </location>
</feature>
<evidence type="ECO:0000313" key="4">
    <source>
        <dbReference type="Proteomes" id="UP000834106"/>
    </source>
</evidence>
<evidence type="ECO:0008006" key="5">
    <source>
        <dbReference type="Google" id="ProtNLM"/>
    </source>
</evidence>
<organism evidence="3 4">
    <name type="scientific">Fraxinus pennsylvanica</name>
    <dbReference type="NCBI Taxonomy" id="56036"/>
    <lineage>
        <taxon>Eukaryota</taxon>
        <taxon>Viridiplantae</taxon>
        <taxon>Streptophyta</taxon>
        <taxon>Embryophyta</taxon>
        <taxon>Tracheophyta</taxon>
        <taxon>Spermatophyta</taxon>
        <taxon>Magnoliopsida</taxon>
        <taxon>eudicotyledons</taxon>
        <taxon>Gunneridae</taxon>
        <taxon>Pentapetalae</taxon>
        <taxon>asterids</taxon>
        <taxon>lamiids</taxon>
        <taxon>Lamiales</taxon>
        <taxon>Oleaceae</taxon>
        <taxon>Oleeae</taxon>
        <taxon>Fraxinus</taxon>
    </lineage>
</organism>
<keyword evidence="4" id="KW-1185">Reference proteome</keyword>
<feature type="compositionally biased region" description="Polar residues" evidence="2">
    <location>
        <begin position="69"/>
        <end position="81"/>
    </location>
</feature>
<protein>
    <recommendedName>
        <fullName evidence="5">Senescence regulator</fullName>
    </recommendedName>
</protein>
<proteinExistence type="inferred from homology"/>
<dbReference type="Proteomes" id="UP000834106">
    <property type="component" value="Chromosome 9"/>
</dbReference>
<evidence type="ECO:0000256" key="1">
    <source>
        <dbReference type="ARBA" id="ARBA00034773"/>
    </source>
</evidence>
<dbReference type="Pfam" id="PF04520">
    <property type="entry name" value="Senescence_reg"/>
    <property type="match status" value="1"/>
</dbReference>
<accession>A0AAD2DUE7</accession>
<evidence type="ECO:0000256" key="2">
    <source>
        <dbReference type="SAM" id="MobiDB-lite"/>
    </source>
</evidence>
<sequence length="226" mass="25460">MGRSRWTDTESTTMANNPPSPPTLRFIGPLRQTKFDRCDQIHNVPNPNLLELEESDVFWFSTSAESYANSKSPSPPLSNHGSPPHPHSQLRRQFSPTKSGLSAALSEDHHRLIRRQSTLNPSTAAKIIPPVVRSDGAQVKFHQSAPVNVPVWPKKINFKNHNNYMGSFDEVDDEELDDEEEMVPPHVMVARSHATFSVFEGVGRTLKGRDLRRVRNAVFQKTGFLD</sequence>
<feature type="region of interest" description="Disordered" evidence="2">
    <location>
        <begin position="1"/>
        <end position="27"/>
    </location>
</feature>
<dbReference type="InterPro" id="IPR007608">
    <property type="entry name" value="Senescence_reg_S40"/>
</dbReference>